<dbReference type="EMBL" id="UFQR01000013">
    <property type="protein sequence ID" value="SSW96324.1"/>
    <property type="molecule type" value="Genomic_DNA"/>
</dbReference>
<organism evidence="1">
    <name type="scientific">Arsenophonus endosymbiont of Trialeurodes vaporariorum</name>
    <dbReference type="NCBI Taxonomy" id="235567"/>
    <lineage>
        <taxon>Bacteria</taxon>
        <taxon>Pseudomonadati</taxon>
        <taxon>Pseudomonadota</taxon>
        <taxon>Gammaproteobacteria</taxon>
        <taxon>Enterobacterales</taxon>
        <taxon>Morganellaceae</taxon>
        <taxon>Arsenophonus</taxon>
    </lineage>
</organism>
<gene>
    <name evidence="1" type="ORF">ARTV_2688</name>
</gene>
<evidence type="ECO:0000313" key="1">
    <source>
        <dbReference type="EMBL" id="SSW96324.1"/>
    </source>
</evidence>
<reference evidence="1" key="1">
    <citation type="submission" date="2018-04" db="EMBL/GenBank/DDBJ databases">
        <authorList>
            <person name="Go L.Y."/>
            <person name="Mitchell J.A."/>
        </authorList>
    </citation>
    <scope>NUCLEOTIDE SEQUENCE</scope>
    <source>
        <strain evidence="1">ARTV</strain>
    </source>
</reference>
<dbReference type="AlphaFoldDB" id="A0A3B0MLS7"/>
<accession>A0A3B0MLS7</accession>
<proteinExistence type="predicted"/>
<protein>
    <submittedName>
        <fullName evidence="1">Uncharacterized protein</fullName>
    </submittedName>
</protein>
<name>A0A3B0MLS7_9GAMM</name>
<sequence length="126" mass="13608">MIYNTGTITTVSSSSIFKGIGTKWNSNNPLVSPGMLILIKNGDVNYPYMILAVNSDTELTLAEKPTFSATDTTYTINLTEPNNNCDAPGALVAANTYSLYFLQNMDTWMGDNGVVELTLPSGKTVK</sequence>